<dbReference type="EMBL" id="JANPWB010000009">
    <property type="protein sequence ID" value="KAJ1158883.1"/>
    <property type="molecule type" value="Genomic_DNA"/>
</dbReference>
<proteinExistence type="predicted"/>
<dbReference type="Proteomes" id="UP001066276">
    <property type="component" value="Chromosome 5"/>
</dbReference>
<dbReference type="AlphaFoldDB" id="A0AAV7S773"/>
<reference evidence="1" key="1">
    <citation type="journal article" date="2022" name="bioRxiv">
        <title>Sequencing and chromosome-scale assembly of the giantPleurodeles waltlgenome.</title>
        <authorList>
            <person name="Brown T."/>
            <person name="Elewa A."/>
            <person name="Iarovenko S."/>
            <person name="Subramanian E."/>
            <person name="Araus A.J."/>
            <person name="Petzold A."/>
            <person name="Susuki M."/>
            <person name="Suzuki K.-i.T."/>
            <person name="Hayashi T."/>
            <person name="Toyoda A."/>
            <person name="Oliveira C."/>
            <person name="Osipova E."/>
            <person name="Leigh N.D."/>
            <person name="Simon A."/>
            <person name="Yun M.H."/>
        </authorList>
    </citation>
    <scope>NUCLEOTIDE SEQUENCE</scope>
    <source>
        <strain evidence="1">20211129_DDA</strain>
        <tissue evidence="1">Liver</tissue>
    </source>
</reference>
<evidence type="ECO:0000313" key="1">
    <source>
        <dbReference type="EMBL" id="KAJ1158883.1"/>
    </source>
</evidence>
<name>A0AAV7S773_PLEWA</name>
<comment type="caution">
    <text evidence="1">The sequence shown here is derived from an EMBL/GenBank/DDBJ whole genome shotgun (WGS) entry which is preliminary data.</text>
</comment>
<protein>
    <submittedName>
        <fullName evidence="1">Uncharacterized protein</fullName>
    </submittedName>
</protein>
<keyword evidence="2" id="KW-1185">Reference proteome</keyword>
<accession>A0AAV7S773</accession>
<sequence>MKGPRLLEGRCFSTQRSSLPDDRLVEVPESKMLQCILFSVLLTMFVQRSSAAGCICDQKQVSDYWAASGLDGSNLADAFNKEDITIKINLVKFGVITRNLTMHTLEIQTTGDTITVPMRITGNFMIQPNECSFGGDSDATVTITTTEENGKCIPNLLTVQAPRVDQDITCLGWM</sequence>
<gene>
    <name evidence="1" type="ORF">NDU88_011556</name>
</gene>
<organism evidence="1 2">
    <name type="scientific">Pleurodeles waltl</name>
    <name type="common">Iberian ribbed newt</name>
    <dbReference type="NCBI Taxonomy" id="8319"/>
    <lineage>
        <taxon>Eukaryota</taxon>
        <taxon>Metazoa</taxon>
        <taxon>Chordata</taxon>
        <taxon>Craniata</taxon>
        <taxon>Vertebrata</taxon>
        <taxon>Euteleostomi</taxon>
        <taxon>Amphibia</taxon>
        <taxon>Batrachia</taxon>
        <taxon>Caudata</taxon>
        <taxon>Salamandroidea</taxon>
        <taxon>Salamandridae</taxon>
        <taxon>Pleurodelinae</taxon>
        <taxon>Pleurodeles</taxon>
    </lineage>
</organism>
<evidence type="ECO:0000313" key="2">
    <source>
        <dbReference type="Proteomes" id="UP001066276"/>
    </source>
</evidence>